<evidence type="ECO:0000313" key="1">
    <source>
        <dbReference type="EMBL" id="KKM04259.1"/>
    </source>
</evidence>
<reference evidence="1" key="1">
    <citation type="journal article" date="2015" name="Nature">
        <title>Complex archaea that bridge the gap between prokaryotes and eukaryotes.</title>
        <authorList>
            <person name="Spang A."/>
            <person name="Saw J.H."/>
            <person name="Jorgensen S.L."/>
            <person name="Zaremba-Niedzwiedzka K."/>
            <person name="Martijn J."/>
            <person name="Lind A.E."/>
            <person name="van Eijk R."/>
            <person name="Schleper C."/>
            <person name="Guy L."/>
            <person name="Ettema T.J."/>
        </authorList>
    </citation>
    <scope>NUCLEOTIDE SEQUENCE</scope>
</reference>
<dbReference type="EMBL" id="LAZR01016495">
    <property type="protein sequence ID" value="KKM04259.1"/>
    <property type="molecule type" value="Genomic_DNA"/>
</dbReference>
<dbReference type="AlphaFoldDB" id="A0A0F9GZN1"/>
<feature type="non-terminal residue" evidence="1">
    <location>
        <position position="1"/>
    </location>
</feature>
<proteinExistence type="predicted"/>
<comment type="caution">
    <text evidence="1">The sequence shown here is derived from an EMBL/GenBank/DDBJ whole genome shotgun (WGS) entry which is preliminary data.</text>
</comment>
<name>A0A0F9GZN1_9ZZZZ</name>
<accession>A0A0F9GZN1</accession>
<organism evidence="1">
    <name type="scientific">marine sediment metagenome</name>
    <dbReference type="NCBI Taxonomy" id="412755"/>
    <lineage>
        <taxon>unclassified sequences</taxon>
        <taxon>metagenomes</taxon>
        <taxon>ecological metagenomes</taxon>
    </lineage>
</organism>
<gene>
    <name evidence="1" type="ORF">LCGC14_1766060</name>
</gene>
<sequence length="288" mass="31202">ELSHVRVQTRDHASGDWYDLAGGDSGRPFVEVRATGNTAFPVVRPGHTANVLAPFPAVYNLRIQARAQQGTATVDVYGFAESDLDALRAFFSATEIAEVRMDPSTHGLLVLLSGHHHIHNGEMFSVHMVEVDFDNSSEIGILFTTPNTTTRGHLLVLVDCGTAAWFEILQTPTLDVGNYPSTFYNPFNRDLNNATESVMSSVRAAPNAGEVSLKLKADTTPISADGTAVHVEIVGTGKKGGGVGNRDTDERLLKQNTTYYFRLKGLGTGVDNSVATLSLIWYEHADLD</sequence>
<protein>
    <submittedName>
        <fullName evidence="1">Uncharacterized protein</fullName>
    </submittedName>
</protein>